<accession>A0A8S0Q2X0</accession>
<name>A0A8S0Q2X0_OLEEU</name>
<dbReference type="PANTHER" id="PTHR32258:SF6">
    <property type="entry name" value="PROTEIN NETWORKED 1A"/>
    <property type="match status" value="1"/>
</dbReference>
<evidence type="ECO:0000313" key="3">
    <source>
        <dbReference type="Proteomes" id="UP000594638"/>
    </source>
</evidence>
<evidence type="ECO:0000313" key="2">
    <source>
        <dbReference type="EMBL" id="CAA2961149.1"/>
    </source>
</evidence>
<dbReference type="GO" id="GO:0005886">
    <property type="term" value="C:plasma membrane"/>
    <property type="evidence" value="ECO:0007669"/>
    <property type="project" value="TreeGrafter"/>
</dbReference>
<dbReference type="Gramene" id="OE9A074406T1">
    <property type="protein sequence ID" value="OE9A074406C1"/>
    <property type="gene ID" value="OE9A074406"/>
</dbReference>
<proteinExistence type="predicted"/>
<reference evidence="2 3" key="1">
    <citation type="submission" date="2019-12" db="EMBL/GenBank/DDBJ databases">
        <authorList>
            <person name="Alioto T."/>
            <person name="Alioto T."/>
            <person name="Gomez Garrido J."/>
        </authorList>
    </citation>
    <scope>NUCLEOTIDE SEQUENCE [LARGE SCALE GENOMIC DNA]</scope>
</reference>
<keyword evidence="3" id="KW-1185">Reference proteome</keyword>
<dbReference type="GO" id="GO:0051015">
    <property type="term" value="F:actin filament binding"/>
    <property type="evidence" value="ECO:0007669"/>
    <property type="project" value="TreeGrafter"/>
</dbReference>
<sequence length="103" mass="12144">MKDQELSEEEEEEEELKKLQARLLDEHLRYAQIEATLQTLQSLHSQSREDQKALALELKNGLQMLKYLEICEHGLEEEIRQVKDENHTLSEMKLCSNVSMENM</sequence>
<protein>
    <submittedName>
        <fullName evidence="2">NETWORKED 1A-like</fullName>
    </submittedName>
</protein>
<organism evidence="2 3">
    <name type="scientific">Olea europaea subsp. europaea</name>
    <dbReference type="NCBI Taxonomy" id="158383"/>
    <lineage>
        <taxon>Eukaryota</taxon>
        <taxon>Viridiplantae</taxon>
        <taxon>Streptophyta</taxon>
        <taxon>Embryophyta</taxon>
        <taxon>Tracheophyta</taxon>
        <taxon>Spermatophyta</taxon>
        <taxon>Magnoliopsida</taxon>
        <taxon>eudicotyledons</taxon>
        <taxon>Gunneridae</taxon>
        <taxon>Pentapetalae</taxon>
        <taxon>asterids</taxon>
        <taxon>lamiids</taxon>
        <taxon>Lamiales</taxon>
        <taxon>Oleaceae</taxon>
        <taxon>Oleeae</taxon>
        <taxon>Olea</taxon>
    </lineage>
</organism>
<gene>
    <name evidence="2" type="ORF">OLEA9_A074406</name>
</gene>
<dbReference type="EMBL" id="CACTIH010000504">
    <property type="protein sequence ID" value="CAA2961149.1"/>
    <property type="molecule type" value="Genomic_DNA"/>
</dbReference>
<dbReference type="PANTHER" id="PTHR32258">
    <property type="entry name" value="PROTEIN NETWORKED 4A"/>
    <property type="match status" value="1"/>
</dbReference>
<feature type="coiled-coil region" evidence="1">
    <location>
        <begin position="2"/>
        <end position="29"/>
    </location>
</feature>
<keyword evidence="1" id="KW-0175">Coiled coil</keyword>
<dbReference type="InterPro" id="IPR051861">
    <property type="entry name" value="NET_actin-binding_domain"/>
</dbReference>
<comment type="caution">
    <text evidence="2">The sequence shown here is derived from an EMBL/GenBank/DDBJ whole genome shotgun (WGS) entry which is preliminary data.</text>
</comment>
<dbReference type="OrthoDB" id="10557613at2759"/>
<dbReference type="Proteomes" id="UP000594638">
    <property type="component" value="Unassembled WGS sequence"/>
</dbReference>
<dbReference type="AlphaFoldDB" id="A0A8S0Q2X0"/>
<evidence type="ECO:0000256" key="1">
    <source>
        <dbReference type="SAM" id="Coils"/>
    </source>
</evidence>